<name>A0A1Y1Y347_9PLEO</name>
<feature type="transmembrane region" description="Helical" evidence="2">
    <location>
        <begin position="6"/>
        <end position="27"/>
    </location>
</feature>
<accession>A0A1Y1Y347</accession>
<keyword evidence="4" id="KW-1185">Reference proteome</keyword>
<dbReference type="Proteomes" id="UP000193144">
    <property type="component" value="Unassembled WGS sequence"/>
</dbReference>
<evidence type="ECO:0000256" key="1">
    <source>
        <dbReference type="SAM" id="MobiDB-lite"/>
    </source>
</evidence>
<evidence type="ECO:0000313" key="3">
    <source>
        <dbReference type="EMBL" id="ORX92420.1"/>
    </source>
</evidence>
<evidence type="ECO:0000313" key="4">
    <source>
        <dbReference type="Proteomes" id="UP000193144"/>
    </source>
</evidence>
<gene>
    <name evidence="3" type="ORF">BCR34DRAFT_581112</name>
</gene>
<keyword evidence="2" id="KW-0472">Membrane</keyword>
<sequence>MIDATLPAAALAVLVCMFGLAHARLFWRKECQRKRALIFVACPVVCLIAFLGTLAGWHTAVNPPSWVYWLALDWPTINGLTVELYVCWLCFASAHPCHRSHSARWLIGIATVIGLGLQIGSLWDPSEANRWPQALPFFGSLVPHFSMGLIHAFLLYEMRSRHPDSRHWKIWILTGLFTCAIFLNTALLILFWKRPHEHGNPDKRYEPYYSLARAVLECFVVCSFLFVRLRPISLWRLLWKDFTFLWQLIRDRCTSLPHFPHKPTATASLQDVTEKSFDTTKHPSTYTASTHHTPGRDGMDIKDIFEGEEVREIA</sequence>
<feature type="transmembrane region" description="Helical" evidence="2">
    <location>
        <begin position="168"/>
        <end position="191"/>
    </location>
</feature>
<feature type="transmembrane region" description="Helical" evidence="2">
    <location>
        <begin position="211"/>
        <end position="229"/>
    </location>
</feature>
<feature type="region of interest" description="Disordered" evidence="1">
    <location>
        <begin position="279"/>
        <end position="300"/>
    </location>
</feature>
<protein>
    <submittedName>
        <fullName evidence="3">Uncharacterized protein</fullName>
    </submittedName>
</protein>
<dbReference type="EMBL" id="MCFA01000393">
    <property type="protein sequence ID" value="ORX92420.1"/>
    <property type="molecule type" value="Genomic_DNA"/>
</dbReference>
<comment type="caution">
    <text evidence="3">The sequence shown here is derived from an EMBL/GenBank/DDBJ whole genome shotgun (WGS) entry which is preliminary data.</text>
</comment>
<dbReference type="AlphaFoldDB" id="A0A1Y1Y347"/>
<keyword evidence="2" id="KW-0812">Transmembrane</keyword>
<feature type="transmembrane region" description="Helical" evidence="2">
    <location>
        <begin position="36"/>
        <end position="60"/>
    </location>
</feature>
<feature type="transmembrane region" description="Helical" evidence="2">
    <location>
        <begin position="103"/>
        <end position="123"/>
    </location>
</feature>
<evidence type="ECO:0000256" key="2">
    <source>
        <dbReference type="SAM" id="Phobius"/>
    </source>
</evidence>
<feature type="transmembrane region" description="Helical" evidence="2">
    <location>
        <begin position="135"/>
        <end position="156"/>
    </location>
</feature>
<dbReference type="OrthoDB" id="10674053at2759"/>
<feature type="compositionally biased region" description="Polar residues" evidence="1">
    <location>
        <begin position="282"/>
        <end position="292"/>
    </location>
</feature>
<reference evidence="3 4" key="1">
    <citation type="submission" date="2016-07" db="EMBL/GenBank/DDBJ databases">
        <title>Pervasive Adenine N6-methylation of Active Genes in Fungi.</title>
        <authorList>
            <consortium name="DOE Joint Genome Institute"/>
            <person name="Mondo S.J."/>
            <person name="Dannebaum R.O."/>
            <person name="Kuo R.C."/>
            <person name="Labutti K."/>
            <person name="Haridas S."/>
            <person name="Kuo A."/>
            <person name="Salamov A."/>
            <person name="Ahrendt S.R."/>
            <person name="Lipzen A."/>
            <person name="Sullivan W."/>
            <person name="Andreopoulos W.B."/>
            <person name="Clum A."/>
            <person name="Lindquist E."/>
            <person name="Daum C."/>
            <person name="Ramamoorthy G.K."/>
            <person name="Gryganskyi A."/>
            <person name="Culley D."/>
            <person name="Magnuson J.K."/>
            <person name="James T.Y."/>
            <person name="O'Malley M.A."/>
            <person name="Stajich J.E."/>
            <person name="Spatafora J.W."/>
            <person name="Visel A."/>
            <person name="Grigoriev I.V."/>
        </authorList>
    </citation>
    <scope>NUCLEOTIDE SEQUENCE [LARGE SCALE GENOMIC DNA]</scope>
    <source>
        <strain evidence="3 4">CBS 115471</strain>
    </source>
</reference>
<organism evidence="3 4">
    <name type="scientific">Clohesyomyces aquaticus</name>
    <dbReference type="NCBI Taxonomy" id="1231657"/>
    <lineage>
        <taxon>Eukaryota</taxon>
        <taxon>Fungi</taxon>
        <taxon>Dikarya</taxon>
        <taxon>Ascomycota</taxon>
        <taxon>Pezizomycotina</taxon>
        <taxon>Dothideomycetes</taxon>
        <taxon>Pleosporomycetidae</taxon>
        <taxon>Pleosporales</taxon>
        <taxon>Lindgomycetaceae</taxon>
        <taxon>Clohesyomyces</taxon>
    </lineage>
</organism>
<keyword evidence="2" id="KW-1133">Transmembrane helix</keyword>
<feature type="transmembrane region" description="Helical" evidence="2">
    <location>
        <begin position="66"/>
        <end position="91"/>
    </location>
</feature>
<proteinExistence type="predicted"/>